<feature type="compositionally biased region" description="Low complexity" evidence="1">
    <location>
        <begin position="1"/>
        <end position="11"/>
    </location>
</feature>
<protein>
    <submittedName>
        <fullName evidence="2">Uncharacterized protein</fullName>
    </submittedName>
</protein>
<accession>A0A645IVT0</accession>
<name>A0A645IVT0_9ZZZZ</name>
<proteinExistence type="predicted"/>
<feature type="compositionally biased region" description="Polar residues" evidence="1">
    <location>
        <begin position="38"/>
        <end position="49"/>
    </location>
</feature>
<evidence type="ECO:0000256" key="1">
    <source>
        <dbReference type="SAM" id="MobiDB-lite"/>
    </source>
</evidence>
<evidence type="ECO:0000313" key="2">
    <source>
        <dbReference type="EMBL" id="MPN55286.1"/>
    </source>
</evidence>
<reference evidence="2" key="1">
    <citation type="submission" date="2019-08" db="EMBL/GenBank/DDBJ databases">
        <authorList>
            <person name="Kucharzyk K."/>
            <person name="Murdoch R.W."/>
            <person name="Higgins S."/>
            <person name="Loffler F."/>
        </authorList>
    </citation>
    <scope>NUCLEOTIDE SEQUENCE</scope>
</reference>
<comment type="caution">
    <text evidence="2">The sequence shown here is derived from an EMBL/GenBank/DDBJ whole genome shotgun (WGS) entry which is preliminary data.</text>
</comment>
<sequence>MPGVVAAAAAPRGREDREHQDGDAGADHPGVAEEPADTGQQTTGEEQGK</sequence>
<feature type="region of interest" description="Disordered" evidence="1">
    <location>
        <begin position="1"/>
        <end position="49"/>
    </location>
</feature>
<organism evidence="2">
    <name type="scientific">bioreactor metagenome</name>
    <dbReference type="NCBI Taxonomy" id="1076179"/>
    <lineage>
        <taxon>unclassified sequences</taxon>
        <taxon>metagenomes</taxon>
        <taxon>ecological metagenomes</taxon>
    </lineage>
</organism>
<gene>
    <name evidence="2" type="ORF">SDC9_202968</name>
</gene>
<dbReference type="EMBL" id="VSSQ01124343">
    <property type="protein sequence ID" value="MPN55286.1"/>
    <property type="molecule type" value="Genomic_DNA"/>
</dbReference>
<feature type="compositionally biased region" description="Basic and acidic residues" evidence="1">
    <location>
        <begin position="12"/>
        <end position="26"/>
    </location>
</feature>
<dbReference type="AlphaFoldDB" id="A0A645IVT0"/>